<feature type="region of interest" description="Disordered" evidence="1">
    <location>
        <begin position="44"/>
        <end position="63"/>
    </location>
</feature>
<sequence length="305" mass="32380">MKAAEDAVIAAQNAQKMAETFGNLGNTLSENSAAAENPAVKVSVSVGTQKQERESRTTSVTHSKSNLNAGNIALISEEGKVELEGVDTQVKDTLLLDGKLGIESKGVADSYRNQTKEKNHSASVGVFVGFNGDSYGIGLEASGSVGKGKENSESETWQNNQLQAGKLVTNSANGKLLLDATTVKANRWEGEVQDFEAKSRQDITKYSSEQVQADGSASVTYGSGGGATFNAAYNSAKLNTAQVENQTSIDIGKGGMDVKVKKNAHFDGAVMTSQAEKENNRFQAGTLTTGDWGKYRYHPNPRPKC</sequence>
<name>A0A3S5F3J6_MANHA</name>
<dbReference type="Pfam" id="PF13332">
    <property type="entry name" value="Fil_haemagg_2"/>
    <property type="match status" value="1"/>
</dbReference>
<accession>A0A3S5F3J6</accession>
<evidence type="ECO:0000313" key="3">
    <source>
        <dbReference type="Proteomes" id="UP000271188"/>
    </source>
</evidence>
<dbReference type="InterPro" id="IPR025157">
    <property type="entry name" value="Hemagglutinin_rpt"/>
</dbReference>
<dbReference type="Proteomes" id="UP000271188">
    <property type="component" value="Chromosome"/>
</dbReference>
<gene>
    <name evidence="2" type="ORF">NCTC10643_01347</name>
</gene>
<reference evidence="2" key="1">
    <citation type="submission" date="2018-12" db="EMBL/GenBank/DDBJ databases">
        <authorList>
            <consortium name="Pathogen Informatics"/>
        </authorList>
    </citation>
    <scope>NUCLEOTIDE SEQUENCE [LARGE SCALE GENOMIC DNA]</scope>
    <source>
        <strain evidence="2">NCTC10643</strain>
    </source>
</reference>
<proteinExistence type="predicted"/>
<protein>
    <submittedName>
        <fullName evidence="2">Uncharacterized protein</fullName>
    </submittedName>
</protein>
<dbReference type="GO" id="GO:0003824">
    <property type="term" value="F:catalytic activity"/>
    <property type="evidence" value="ECO:0007669"/>
    <property type="project" value="UniProtKB-ARBA"/>
</dbReference>
<organism evidence="2 3">
    <name type="scientific">Mannheimia haemolytica</name>
    <name type="common">Pasteurella haemolytica</name>
    <dbReference type="NCBI Taxonomy" id="75985"/>
    <lineage>
        <taxon>Bacteria</taxon>
        <taxon>Pseudomonadati</taxon>
        <taxon>Pseudomonadota</taxon>
        <taxon>Gammaproteobacteria</taxon>
        <taxon>Pasteurellales</taxon>
        <taxon>Pasteurellaceae</taxon>
        <taxon>Mannheimia</taxon>
    </lineage>
</organism>
<dbReference type="EMBL" id="LR134495">
    <property type="protein sequence ID" value="VEI77356.1"/>
    <property type="molecule type" value="Genomic_DNA"/>
</dbReference>
<evidence type="ECO:0000313" key="2">
    <source>
        <dbReference type="EMBL" id="VEI77356.1"/>
    </source>
</evidence>
<dbReference type="AlphaFoldDB" id="A0A3S5F3J6"/>
<dbReference type="RefSeq" id="WP_232019664.1">
    <property type="nucleotide sequence ID" value="NZ_LR134495.1"/>
</dbReference>
<evidence type="ECO:0000256" key="1">
    <source>
        <dbReference type="SAM" id="MobiDB-lite"/>
    </source>
</evidence>